<dbReference type="Pfam" id="PF02190">
    <property type="entry name" value="LON_substr_bdg"/>
    <property type="match status" value="1"/>
</dbReference>
<dbReference type="AlphaFoldDB" id="A0AAU7ZZS2"/>
<evidence type="ECO:0000259" key="1">
    <source>
        <dbReference type="PROSITE" id="PS51787"/>
    </source>
</evidence>
<organism evidence="2">
    <name type="scientific">Polynucleobacter sp. UK-FUSCHL-C3</name>
    <dbReference type="NCBI Taxonomy" id="2955208"/>
    <lineage>
        <taxon>Bacteria</taxon>
        <taxon>Pseudomonadati</taxon>
        <taxon>Pseudomonadota</taxon>
        <taxon>Betaproteobacteria</taxon>
        <taxon>Burkholderiales</taxon>
        <taxon>Burkholderiaceae</taxon>
        <taxon>Polynucleobacter</taxon>
    </lineage>
</organism>
<dbReference type="InterPro" id="IPR046336">
    <property type="entry name" value="Lon_prtase_N_sf"/>
</dbReference>
<proteinExistence type="predicted"/>
<dbReference type="RefSeq" id="WP_353437891.1">
    <property type="nucleotide sequence ID" value="NZ_CP099959.1"/>
</dbReference>
<dbReference type="PANTHER" id="PTHR46732:SF8">
    <property type="entry name" value="ATP-DEPENDENT PROTEASE LA (LON) DOMAIN PROTEIN"/>
    <property type="match status" value="1"/>
</dbReference>
<sequence>MSVYTHVQTIPIFPLGTALYPDGILLLKIFEVRYLDMVKQCVREGSGFGVVTLNGGTEVRTPGEQVSFNDVGTLARIKEFDPVQPSLFMIQCHGEQRFRVKSSQTQKNGLITAEVEFLKEDAPTEVPDELKPASEVLGKVIQSFKEQGAAVGKELPFHKPYRFNECGWVANRWCELLQLSPGQKQFFLEQENPRLRLDLVNELLEEMGVYKAVK</sequence>
<dbReference type="SUPFAM" id="SSF88697">
    <property type="entry name" value="PUA domain-like"/>
    <property type="match status" value="1"/>
</dbReference>
<dbReference type="PROSITE" id="PS51787">
    <property type="entry name" value="LON_N"/>
    <property type="match status" value="1"/>
</dbReference>
<dbReference type="Gene3D" id="1.10.4060.10">
    <property type="entry name" value="BPP1347 like domain"/>
    <property type="match status" value="1"/>
</dbReference>
<dbReference type="PANTHER" id="PTHR46732">
    <property type="entry name" value="ATP-DEPENDENT PROTEASE LA (LON) DOMAIN PROTEIN"/>
    <property type="match status" value="1"/>
</dbReference>
<dbReference type="SMART" id="SM00464">
    <property type="entry name" value="LON"/>
    <property type="match status" value="1"/>
</dbReference>
<gene>
    <name evidence="2" type="ORF">NKE59_05135</name>
</gene>
<accession>A0AAU7ZZS2</accession>
<dbReference type="InterPro" id="IPR003111">
    <property type="entry name" value="Lon_prtase_N"/>
</dbReference>
<dbReference type="InterPro" id="IPR015947">
    <property type="entry name" value="PUA-like_sf"/>
</dbReference>
<name>A0AAU7ZZS2_9BURK</name>
<dbReference type="Gene3D" id="2.30.130.40">
    <property type="entry name" value="LON domain-like"/>
    <property type="match status" value="1"/>
</dbReference>
<evidence type="ECO:0000313" key="2">
    <source>
        <dbReference type="EMBL" id="XCC56890.1"/>
    </source>
</evidence>
<reference evidence="2" key="1">
    <citation type="submission" date="2022-06" db="EMBL/GenBank/DDBJ databases">
        <title>New Polynucleobacter species.</title>
        <authorList>
            <person name="Hahn M.W."/>
        </authorList>
    </citation>
    <scope>NUCLEOTIDE SEQUENCE</scope>
    <source>
        <strain evidence="2">UK-FUSCHL-C3</strain>
    </source>
</reference>
<protein>
    <submittedName>
        <fullName evidence="2">LON peptidase substrate-binding domain-containing protein</fullName>
    </submittedName>
</protein>
<feature type="domain" description="Lon N-terminal" evidence="1">
    <location>
        <begin position="7"/>
        <end position="208"/>
    </location>
</feature>
<dbReference type="EMBL" id="CP099959">
    <property type="protein sequence ID" value="XCC56890.1"/>
    <property type="molecule type" value="Genomic_DNA"/>
</dbReference>